<proteinExistence type="predicted"/>
<dbReference type="AlphaFoldDB" id="A0A0R3VWP6"/>
<evidence type="ECO:0000313" key="1">
    <source>
        <dbReference type="WBParaSite" id="TASK_0000184001-mRNA-1"/>
    </source>
</evidence>
<name>A0A0R3VWP6_TAEAS</name>
<reference evidence="1" key="1">
    <citation type="submission" date="2017-02" db="UniProtKB">
        <authorList>
            <consortium name="WormBaseParasite"/>
        </authorList>
    </citation>
    <scope>IDENTIFICATION</scope>
</reference>
<sequence>LRGHLTTKSLIPLGYSSGSRYLSFLRNVSGKGERVGQNVCLLLVGQVAKDGIHYNSSFRYGRQLSLRFPDGSRIASRLTELS</sequence>
<protein>
    <submittedName>
        <fullName evidence="1">Kinesin motor domain-containing protein</fullName>
    </submittedName>
</protein>
<organism evidence="1">
    <name type="scientific">Taenia asiatica</name>
    <name type="common">Asian tapeworm</name>
    <dbReference type="NCBI Taxonomy" id="60517"/>
    <lineage>
        <taxon>Eukaryota</taxon>
        <taxon>Metazoa</taxon>
        <taxon>Spiralia</taxon>
        <taxon>Lophotrochozoa</taxon>
        <taxon>Platyhelminthes</taxon>
        <taxon>Cestoda</taxon>
        <taxon>Eucestoda</taxon>
        <taxon>Cyclophyllidea</taxon>
        <taxon>Taeniidae</taxon>
        <taxon>Taenia</taxon>
    </lineage>
</organism>
<accession>A0A0R3VWP6</accession>
<dbReference type="WBParaSite" id="TASK_0000184001-mRNA-1">
    <property type="protein sequence ID" value="TASK_0000184001-mRNA-1"/>
    <property type="gene ID" value="TASK_0000184001"/>
</dbReference>